<comment type="caution">
    <text evidence="1">The sequence shown here is derived from an EMBL/GenBank/DDBJ whole genome shotgun (WGS) entry which is preliminary data.</text>
</comment>
<name>A0A0M0K0H2_9EUKA</name>
<dbReference type="Proteomes" id="UP000037460">
    <property type="component" value="Unassembled WGS sequence"/>
</dbReference>
<dbReference type="AlphaFoldDB" id="A0A0M0K0H2"/>
<protein>
    <submittedName>
        <fullName evidence="1">Uncharacterized protein</fullName>
    </submittedName>
</protein>
<keyword evidence="2" id="KW-1185">Reference proteome</keyword>
<organism evidence="1 2">
    <name type="scientific">Chrysochromulina tobinii</name>
    <dbReference type="NCBI Taxonomy" id="1460289"/>
    <lineage>
        <taxon>Eukaryota</taxon>
        <taxon>Haptista</taxon>
        <taxon>Haptophyta</taxon>
        <taxon>Prymnesiophyceae</taxon>
        <taxon>Prymnesiales</taxon>
        <taxon>Chrysochromulinaceae</taxon>
        <taxon>Chrysochromulina</taxon>
    </lineage>
</organism>
<sequence length="139" mass="16045">MWLLFFPDCVPARARPTLLMHHCTICFAIPMAAGRPVLMRHMLRTWIVEVHSWNHIATRRLRSERLASFCRDVNKPLFVAIRLVAFPLTWFSYSSERLALPTALLEAQAPMRVHAPLSLAQLALYGLMLKWGYDMLVKS</sequence>
<accession>A0A0M0K0H2</accession>
<evidence type="ECO:0000313" key="2">
    <source>
        <dbReference type="Proteomes" id="UP000037460"/>
    </source>
</evidence>
<evidence type="ECO:0000313" key="1">
    <source>
        <dbReference type="EMBL" id="KOO32386.1"/>
    </source>
</evidence>
<reference evidence="2" key="1">
    <citation type="journal article" date="2015" name="PLoS Genet.">
        <title>Genome Sequence and Transcriptome Analyses of Chrysochromulina tobin: Metabolic Tools for Enhanced Algal Fitness in the Prominent Order Prymnesiales (Haptophyceae).</title>
        <authorList>
            <person name="Hovde B.T."/>
            <person name="Deodato C.R."/>
            <person name="Hunsperger H.M."/>
            <person name="Ryken S.A."/>
            <person name="Yost W."/>
            <person name="Jha R.K."/>
            <person name="Patterson J."/>
            <person name="Monnat R.J. Jr."/>
            <person name="Barlow S.B."/>
            <person name="Starkenburg S.R."/>
            <person name="Cattolico R.A."/>
        </authorList>
    </citation>
    <scope>NUCLEOTIDE SEQUENCE</scope>
    <source>
        <strain evidence="2">CCMP291</strain>
    </source>
</reference>
<dbReference type="EMBL" id="JWZX01001788">
    <property type="protein sequence ID" value="KOO32386.1"/>
    <property type="molecule type" value="Genomic_DNA"/>
</dbReference>
<proteinExistence type="predicted"/>
<gene>
    <name evidence="1" type="ORF">Ctob_002320</name>
</gene>